<evidence type="ECO:0000256" key="1">
    <source>
        <dbReference type="SAM" id="MobiDB-lite"/>
    </source>
</evidence>
<name>A0A7S9LKW2_9PSED</name>
<reference evidence="2 3" key="1">
    <citation type="submission" date="2020-11" db="EMBL/GenBank/DDBJ databases">
        <title>Pseudomonas fulva producing VIM-24.</title>
        <authorList>
            <person name="Liu S."/>
        </authorList>
    </citation>
    <scope>NUCLEOTIDE SEQUENCE [LARGE SCALE GENOMIC DNA]</scope>
    <source>
        <strain evidence="2 3">ZDHY414</strain>
    </source>
</reference>
<dbReference type="RefSeq" id="WP_165919269.1">
    <property type="nucleotide sequence ID" value="NZ_BQHM01000027.1"/>
</dbReference>
<feature type="compositionally biased region" description="Acidic residues" evidence="1">
    <location>
        <begin position="34"/>
        <end position="52"/>
    </location>
</feature>
<evidence type="ECO:0000313" key="2">
    <source>
        <dbReference type="EMBL" id="QPH50974.1"/>
    </source>
</evidence>
<proteinExistence type="predicted"/>
<feature type="region of interest" description="Disordered" evidence="1">
    <location>
        <begin position="1"/>
        <end position="52"/>
    </location>
</feature>
<organism evidence="2 3">
    <name type="scientific">Pseudomonas fulva</name>
    <dbReference type="NCBI Taxonomy" id="47880"/>
    <lineage>
        <taxon>Bacteria</taxon>
        <taxon>Pseudomonadati</taxon>
        <taxon>Pseudomonadota</taxon>
        <taxon>Gammaproteobacteria</taxon>
        <taxon>Pseudomonadales</taxon>
        <taxon>Pseudomonadaceae</taxon>
        <taxon>Pseudomonas</taxon>
    </lineage>
</organism>
<dbReference type="GeneID" id="93441999"/>
<evidence type="ECO:0000313" key="3">
    <source>
        <dbReference type="Proteomes" id="UP000594430"/>
    </source>
</evidence>
<dbReference type="AlphaFoldDB" id="A0A7S9LKW2"/>
<dbReference type="EMBL" id="CP064946">
    <property type="protein sequence ID" value="QPH50974.1"/>
    <property type="molecule type" value="Genomic_DNA"/>
</dbReference>
<accession>A0A7S9LKW2</accession>
<gene>
    <name evidence="2" type="ORF">IZU98_09885</name>
</gene>
<sequence>MQPETAGTEEKGPSDVPYINDPLKPTSPALNDADATEAAEAEMDIEDDGESL</sequence>
<dbReference type="Proteomes" id="UP000594430">
    <property type="component" value="Chromosome"/>
</dbReference>
<protein>
    <submittedName>
        <fullName evidence="2">Uncharacterized protein</fullName>
    </submittedName>
</protein>